<dbReference type="InterPro" id="IPR029062">
    <property type="entry name" value="Class_I_gatase-like"/>
</dbReference>
<dbReference type="PANTHER" id="PTHR43235:SF1">
    <property type="entry name" value="GLUTAMINE AMIDOTRANSFERASE PB2B2.05-RELATED"/>
    <property type="match status" value="1"/>
</dbReference>
<keyword evidence="7" id="KW-1185">Reference proteome</keyword>
<dbReference type="InterPro" id="IPR011697">
    <property type="entry name" value="Peptidase_C26"/>
</dbReference>
<comment type="caution">
    <text evidence="6">The sequence shown here is derived from an EMBL/GenBank/DDBJ whole genome shotgun (WGS) entry which is preliminary data.</text>
</comment>
<evidence type="ECO:0000256" key="1">
    <source>
        <dbReference type="ARBA" id="ARBA00011083"/>
    </source>
</evidence>
<sequence length="245" mass="27165">MGLHNFHIAGEKYLRAVTEGAGCLPLVLPSFSDPEILAACVRNLDGLLFTGSPSNIEPHHYSRLPSATPEDHDAKRDAFALPLIRLALEANIPLLAICRGFQEMNVALGGSLHQQLHQTGRFIEHRENKQSDVNIQYGLSHSVAIEPGGILEQACGSEVREVNSVHAQGIDRLGKHLRVEARAPDGLIEAISVDSEGFALGVQWHPEWKVTNNPFYSAIFKLFGDACWHRISMRERDYEQTEKMA</sequence>
<accession>A0A1C3ERW4</accession>
<comment type="catalytic activity">
    <reaction evidence="2">
        <text>4-(gamma-L-glutamylamino)butanoate + H2O = 4-aminobutanoate + L-glutamate</text>
        <dbReference type="Rhea" id="RHEA:19737"/>
        <dbReference type="ChEBI" id="CHEBI:15377"/>
        <dbReference type="ChEBI" id="CHEBI:29985"/>
        <dbReference type="ChEBI" id="CHEBI:58800"/>
        <dbReference type="ChEBI" id="CHEBI:59888"/>
        <dbReference type="EC" id="3.5.1.94"/>
    </reaction>
</comment>
<dbReference type="Proteomes" id="UP000094936">
    <property type="component" value="Unassembled WGS sequence"/>
</dbReference>
<reference evidence="6 7" key="1">
    <citation type="submission" date="2016-05" db="EMBL/GenBank/DDBJ databases">
        <title>Genomic Taxonomy of the Vibrionaceae.</title>
        <authorList>
            <person name="Gomez-Gil B."/>
            <person name="Enciso-Ibarra J."/>
        </authorList>
    </citation>
    <scope>NUCLEOTIDE SEQUENCE [LARGE SCALE GENOMIC DNA]</scope>
    <source>
        <strain evidence="6 7">CAIM 1920</strain>
    </source>
</reference>
<dbReference type="GO" id="GO:0006598">
    <property type="term" value="P:polyamine catabolic process"/>
    <property type="evidence" value="ECO:0007669"/>
    <property type="project" value="TreeGrafter"/>
</dbReference>
<dbReference type="FunFam" id="3.40.50.880:FF:000030">
    <property type="entry name" value="Gamma-glutamyl-gamma-aminobutyrate hydrolase PuuD"/>
    <property type="match status" value="1"/>
</dbReference>
<dbReference type="CDD" id="cd01745">
    <property type="entry name" value="GATase1_2"/>
    <property type="match status" value="1"/>
</dbReference>
<evidence type="ECO:0000313" key="7">
    <source>
        <dbReference type="Proteomes" id="UP000094936"/>
    </source>
</evidence>
<evidence type="ECO:0000256" key="4">
    <source>
        <dbReference type="ARBA" id="ARBA00060634"/>
    </source>
</evidence>
<dbReference type="Pfam" id="PF07722">
    <property type="entry name" value="Peptidase_C26"/>
    <property type="match status" value="1"/>
</dbReference>
<comment type="similarity">
    <text evidence="1">Belongs to the peptidase C26 family.</text>
</comment>
<evidence type="ECO:0000256" key="2">
    <source>
        <dbReference type="ARBA" id="ARBA00052718"/>
    </source>
</evidence>
<dbReference type="GO" id="GO:0005829">
    <property type="term" value="C:cytosol"/>
    <property type="evidence" value="ECO:0007669"/>
    <property type="project" value="TreeGrafter"/>
</dbReference>
<dbReference type="PANTHER" id="PTHR43235">
    <property type="entry name" value="GLUTAMINE AMIDOTRANSFERASE PB2B2.05-RELATED"/>
    <property type="match status" value="1"/>
</dbReference>
<dbReference type="STRING" id="1080227.A8L45_02395"/>
<dbReference type="AlphaFoldDB" id="A0A1C3ERW4"/>
<evidence type="ECO:0000313" key="6">
    <source>
        <dbReference type="EMBL" id="ODA35983.1"/>
    </source>
</evidence>
<name>A0A1C3ERW4_9GAMM</name>
<dbReference type="PROSITE" id="PS51273">
    <property type="entry name" value="GATASE_TYPE_1"/>
    <property type="match status" value="1"/>
</dbReference>
<protein>
    <recommendedName>
        <fullName evidence="5">gamma-glutamyl-gamma-aminobutyrate hydrolase</fullName>
        <ecNumber evidence="5">3.5.1.94</ecNumber>
    </recommendedName>
</protein>
<comment type="pathway">
    <text evidence="4">Amine and polyamine degradation; putrescine degradation; 4-aminobutanoate from putrescine: step 4/4.</text>
</comment>
<keyword evidence="6" id="KW-0378">Hydrolase</keyword>
<evidence type="ECO:0000256" key="5">
    <source>
        <dbReference type="ARBA" id="ARBA00066788"/>
    </source>
</evidence>
<dbReference type="GO" id="GO:0033969">
    <property type="term" value="F:gamma-glutamyl-gamma-aminobutyrate hydrolase activity"/>
    <property type="evidence" value="ECO:0007669"/>
    <property type="project" value="UniProtKB-EC"/>
</dbReference>
<dbReference type="EMBL" id="LYBM01000002">
    <property type="protein sequence ID" value="ODA35983.1"/>
    <property type="molecule type" value="Genomic_DNA"/>
</dbReference>
<comment type="function">
    <text evidence="3">Involved in the breakdown of putrescine via hydrolysis of the gamma-glutamyl linkage of gamma-glutamyl-gamma-aminobutyrate.</text>
</comment>
<organism evidence="6 7">
    <name type="scientific">Veronia pacifica</name>
    <dbReference type="NCBI Taxonomy" id="1080227"/>
    <lineage>
        <taxon>Bacteria</taxon>
        <taxon>Pseudomonadati</taxon>
        <taxon>Pseudomonadota</taxon>
        <taxon>Gammaproteobacteria</taxon>
        <taxon>Vibrionales</taxon>
        <taxon>Vibrionaceae</taxon>
        <taxon>Veronia</taxon>
    </lineage>
</organism>
<evidence type="ECO:0000256" key="3">
    <source>
        <dbReference type="ARBA" id="ARBA00055068"/>
    </source>
</evidence>
<dbReference type="InterPro" id="IPR044668">
    <property type="entry name" value="PuuD-like"/>
</dbReference>
<dbReference type="EC" id="3.5.1.94" evidence="5"/>
<dbReference type="Gene3D" id="3.40.50.880">
    <property type="match status" value="1"/>
</dbReference>
<gene>
    <name evidence="6" type="ORF">A8L45_02395</name>
</gene>
<proteinExistence type="inferred from homology"/>
<dbReference type="SUPFAM" id="SSF52317">
    <property type="entry name" value="Class I glutamine amidotransferase-like"/>
    <property type="match status" value="1"/>
</dbReference>